<reference evidence="2 3" key="1">
    <citation type="submission" date="2018-12" db="EMBL/GenBank/DDBJ databases">
        <authorList>
            <consortium name="Pathogen Informatics"/>
        </authorList>
    </citation>
    <scope>NUCLEOTIDE SEQUENCE [LARGE SCALE GENOMIC DNA]</scope>
    <source>
        <strain evidence="2 3">NCTC9702</strain>
    </source>
</reference>
<dbReference type="AlphaFoldDB" id="A0A447Y1E9"/>
<keyword evidence="1" id="KW-0472">Membrane</keyword>
<keyword evidence="2" id="KW-0560">Oxidoreductase</keyword>
<dbReference type="EC" id="1.10.3.-" evidence="2"/>
<accession>A0A447Y1E9</accession>
<dbReference type="EMBL" id="LR134246">
    <property type="protein sequence ID" value="VED37108.1"/>
    <property type="molecule type" value="Genomic_DNA"/>
</dbReference>
<organism evidence="2 3">
    <name type="scientific">Escherichia coli</name>
    <dbReference type="NCBI Taxonomy" id="562"/>
    <lineage>
        <taxon>Bacteria</taxon>
        <taxon>Pseudomonadati</taxon>
        <taxon>Pseudomonadota</taxon>
        <taxon>Gammaproteobacteria</taxon>
        <taxon>Enterobacterales</taxon>
        <taxon>Enterobacteriaceae</taxon>
        <taxon>Escherichia</taxon>
    </lineage>
</organism>
<dbReference type="Proteomes" id="UP000277930">
    <property type="component" value="Chromosome 1"/>
</dbReference>
<gene>
    <name evidence="2" type="primary">cyoB_1</name>
    <name evidence="2" type="ORF">NCTC9702_04422</name>
</gene>
<keyword evidence="1" id="KW-1133">Transmembrane helix</keyword>
<dbReference type="InterPro" id="IPR036927">
    <property type="entry name" value="Cyt_c_oxase-like_su1_sf"/>
</dbReference>
<dbReference type="Gene3D" id="1.20.210.10">
    <property type="entry name" value="Cytochrome c oxidase-like, subunit I domain"/>
    <property type="match status" value="1"/>
</dbReference>
<dbReference type="SUPFAM" id="SSF81442">
    <property type="entry name" value="Cytochrome c oxidase subunit I-like"/>
    <property type="match status" value="1"/>
</dbReference>
<feature type="transmembrane region" description="Helical" evidence="1">
    <location>
        <begin position="16"/>
        <end position="38"/>
    </location>
</feature>
<evidence type="ECO:0000313" key="3">
    <source>
        <dbReference type="Proteomes" id="UP000277930"/>
    </source>
</evidence>
<keyword evidence="1" id="KW-0812">Transmembrane</keyword>
<protein>
    <submittedName>
        <fullName evidence="2">Cytochrome o ubiquinol oxidase subunit I</fullName>
        <ecNumber evidence="2">1.10.3.-</ecNumber>
    </submittedName>
</protein>
<dbReference type="GO" id="GO:0016491">
    <property type="term" value="F:oxidoreductase activity"/>
    <property type="evidence" value="ECO:0007669"/>
    <property type="project" value="UniProtKB-KW"/>
</dbReference>
<proteinExistence type="predicted"/>
<sequence>MFGKLSLDAVPFHEPIVMVTIAGIILGGLALVGLITYFGKWTYLWKEWLTSVDHKRLGIMYIIVAIVMLLRGFADAIMMRSQQALASAGEAGFPATSPLRSDLHRARRDYDLLRGDAFRYRSDEPGGSAADRRA</sequence>
<name>A0A447Y1E9_ECOLX</name>
<evidence type="ECO:0000256" key="1">
    <source>
        <dbReference type="SAM" id="Phobius"/>
    </source>
</evidence>
<feature type="transmembrane region" description="Helical" evidence="1">
    <location>
        <begin position="58"/>
        <end position="74"/>
    </location>
</feature>
<evidence type="ECO:0000313" key="2">
    <source>
        <dbReference type="EMBL" id="VED37108.1"/>
    </source>
</evidence>